<keyword evidence="6" id="KW-0539">Nucleus</keyword>
<dbReference type="Gene3D" id="3.30.160.60">
    <property type="entry name" value="Classic Zinc Finger"/>
    <property type="match status" value="4"/>
</dbReference>
<feature type="compositionally biased region" description="Polar residues" evidence="8">
    <location>
        <begin position="461"/>
        <end position="471"/>
    </location>
</feature>
<dbReference type="PROSITE" id="PS50157">
    <property type="entry name" value="ZINC_FINGER_C2H2_2"/>
    <property type="match status" value="2"/>
</dbReference>
<feature type="compositionally biased region" description="Low complexity" evidence="8">
    <location>
        <begin position="39"/>
        <end position="54"/>
    </location>
</feature>
<dbReference type="GO" id="GO:0000981">
    <property type="term" value="F:DNA-binding transcription factor activity, RNA polymerase II-specific"/>
    <property type="evidence" value="ECO:0007669"/>
    <property type="project" value="TreeGrafter"/>
</dbReference>
<proteinExistence type="predicted"/>
<feature type="region of interest" description="Disordered" evidence="8">
    <location>
        <begin position="33"/>
        <end position="58"/>
    </location>
</feature>
<evidence type="ECO:0000256" key="3">
    <source>
        <dbReference type="ARBA" id="ARBA00022737"/>
    </source>
</evidence>
<dbReference type="EMBL" id="CADEPI010000013">
    <property type="protein sequence ID" value="CAB3363666.1"/>
    <property type="molecule type" value="Genomic_DNA"/>
</dbReference>
<sequence>MDSGAVPMDSYEDMFKEITRKLYGTSEDALATSSAAPNAGSSTTTPITTSAPSGVDNRNRYAEEQTLTAPFIKEDALAAFSIALMQTNFQPAVAAMHSTGYPGTANGGQNQYQQQTHPQHNQLPINIPPAPQASEQAASHVDRWIASDDELNWTRSKIATYNPAQRTFKCSECDCSGFLGRIADHWISTHGNMSMYQCPQCQFTSGMARTVRMHVAKQHMGEGGSGADEVETKIEPGDEERFNKSTSNPRTSPVASSLWKEKEVLDEVTKYLQRLKTKAESVKNEYGGGSSGGGPGGGGHRERGTSLTGTTEKRYSCGYCPYATDRRDLFTRHENIHKDEKPFHCYICRKQFNRADHVKKHFLRMHREQPYDINKIRRAPPKNASGMSYYHKYSAAQPSSSRPSGQQQHQQQPQVQHHSGGQQHFQQAHHMHQLQPQQHHLLQTPHYNLPIRTPQPKAYMSKQQQPQQQNGVAKKKNVSGLGGSSSNGLQKEQKEKRYTCCYCTWSGVDNWCLKRHLNTHIKPFVCALCDYKAARSERLATHVLKVHNKRSCNKCQFLADDQLSLNEHTQEHHPLEYRANTNRPNTLLKNVGLSCYQPSLGTYSF</sequence>
<keyword evidence="11" id="KW-1185">Reference proteome</keyword>
<gene>
    <name evidence="10" type="ORF">CLODIP_2_CD09948</name>
</gene>
<dbReference type="PROSITE" id="PS00028">
    <property type="entry name" value="ZINC_FINGER_C2H2_1"/>
    <property type="match status" value="1"/>
</dbReference>
<feature type="compositionally biased region" description="Low complexity" evidence="8">
    <location>
        <begin position="433"/>
        <end position="443"/>
    </location>
</feature>
<dbReference type="OrthoDB" id="654211at2759"/>
<evidence type="ECO:0000256" key="8">
    <source>
        <dbReference type="SAM" id="MobiDB-lite"/>
    </source>
</evidence>
<dbReference type="InterPro" id="IPR036236">
    <property type="entry name" value="Znf_C2H2_sf"/>
</dbReference>
<dbReference type="PANTHER" id="PTHR24381:SF393">
    <property type="entry name" value="CHROMATIN-LINKED ADAPTOR FOR MSL PROTEINS, ISOFORM B"/>
    <property type="match status" value="1"/>
</dbReference>
<comment type="caution">
    <text evidence="10">The sequence shown here is derived from an EMBL/GenBank/DDBJ whole genome shotgun (WGS) entry which is preliminary data.</text>
</comment>
<keyword evidence="2" id="KW-0479">Metal-binding</keyword>
<comment type="subcellular location">
    <subcellularLocation>
        <location evidence="1">Nucleus</location>
    </subcellularLocation>
</comment>
<dbReference type="SUPFAM" id="SSF57667">
    <property type="entry name" value="beta-beta-alpha zinc fingers"/>
    <property type="match status" value="2"/>
</dbReference>
<evidence type="ECO:0000259" key="9">
    <source>
        <dbReference type="PROSITE" id="PS50157"/>
    </source>
</evidence>
<feature type="compositionally biased region" description="Low complexity" evidence="8">
    <location>
        <begin position="394"/>
        <end position="426"/>
    </location>
</feature>
<dbReference type="SMART" id="SM00355">
    <property type="entry name" value="ZnF_C2H2"/>
    <property type="match status" value="7"/>
</dbReference>
<name>A0A8S1BVQ5_9INSE</name>
<dbReference type="Proteomes" id="UP000494165">
    <property type="component" value="Unassembled WGS sequence"/>
</dbReference>
<dbReference type="PANTHER" id="PTHR24381">
    <property type="entry name" value="ZINC FINGER PROTEIN"/>
    <property type="match status" value="1"/>
</dbReference>
<dbReference type="GO" id="GO:0008270">
    <property type="term" value="F:zinc ion binding"/>
    <property type="evidence" value="ECO:0007669"/>
    <property type="project" value="UniProtKB-KW"/>
</dbReference>
<feature type="domain" description="C2H2-type" evidence="9">
    <location>
        <begin position="343"/>
        <end position="370"/>
    </location>
</feature>
<dbReference type="AlphaFoldDB" id="A0A8S1BVQ5"/>
<keyword evidence="5" id="KW-0862">Zinc</keyword>
<dbReference type="GO" id="GO:0005634">
    <property type="term" value="C:nucleus"/>
    <property type="evidence" value="ECO:0007669"/>
    <property type="project" value="UniProtKB-SubCell"/>
</dbReference>
<organism evidence="10 11">
    <name type="scientific">Cloeon dipterum</name>
    <dbReference type="NCBI Taxonomy" id="197152"/>
    <lineage>
        <taxon>Eukaryota</taxon>
        <taxon>Metazoa</taxon>
        <taxon>Ecdysozoa</taxon>
        <taxon>Arthropoda</taxon>
        <taxon>Hexapoda</taxon>
        <taxon>Insecta</taxon>
        <taxon>Pterygota</taxon>
        <taxon>Palaeoptera</taxon>
        <taxon>Ephemeroptera</taxon>
        <taxon>Pisciforma</taxon>
        <taxon>Baetidae</taxon>
        <taxon>Cloeon</taxon>
    </lineage>
</organism>
<evidence type="ECO:0000256" key="2">
    <source>
        <dbReference type="ARBA" id="ARBA00022723"/>
    </source>
</evidence>
<evidence type="ECO:0000256" key="5">
    <source>
        <dbReference type="ARBA" id="ARBA00022833"/>
    </source>
</evidence>
<evidence type="ECO:0000313" key="11">
    <source>
        <dbReference type="Proteomes" id="UP000494165"/>
    </source>
</evidence>
<feature type="region of interest" description="Disordered" evidence="8">
    <location>
        <begin position="393"/>
        <end position="490"/>
    </location>
</feature>
<feature type="domain" description="C2H2-type" evidence="9">
    <location>
        <begin position="315"/>
        <end position="342"/>
    </location>
</feature>
<feature type="compositionally biased region" description="Gly residues" evidence="8">
    <location>
        <begin position="286"/>
        <end position="298"/>
    </location>
</feature>
<evidence type="ECO:0000256" key="4">
    <source>
        <dbReference type="ARBA" id="ARBA00022771"/>
    </source>
</evidence>
<keyword evidence="3" id="KW-0677">Repeat</keyword>
<reference evidence="10 11" key="1">
    <citation type="submission" date="2020-04" db="EMBL/GenBank/DDBJ databases">
        <authorList>
            <person name="Alioto T."/>
            <person name="Alioto T."/>
            <person name="Gomez Garrido J."/>
        </authorList>
    </citation>
    <scope>NUCLEOTIDE SEQUENCE [LARGE SCALE GENOMIC DNA]</scope>
</reference>
<evidence type="ECO:0000313" key="10">
    <source>
        <dbReference type="EMBL" id="CAB3363666.1"/>
    </source>
</evidence>
<keyword evidence="4 7" id="KW-0863">Zinc-finger</keyword>
<evidence type="ECO:0000256" key="6">
    <source>
        <dbReference type="ARBA" id="ARBA00023242"/>
    </source>
</evidence>
<feature type="region of interest" description="Disordered" evidence="8">
    <location>
        <begin position="281"/>
        <end position="310"/>
    </location>
</feature>
<evidence type="ECO:0000256" key="7">
    <source>
        <dbReference type="PROSITE-ProRule" id="PRU00042"/>
    </source>
</evidence>
<dbReference type="GO" id="GO:0000977">
    <property type="term" value="F:RNA polymerase II transcription regulatory region sequence-specific DNA binding"/>
    <property type="evidence" value="ECO:0007669"/>
    <property type="project" value="TreeGrafter"/>
</dbReference>
<protein>
    <recommendedName>
        <fullName evidence="9">C2H2-type domain-containing protein</fullName>
    </recommendedName>
</protein>
<accession>A0A8S1BVQ5</accession>
<dbReference type="InterPro" id="IPR013087">
    <property type="entry name" value="Znf_C2H2_type"/>
</dbReference>
<evidence type="ECO:0000256" key="1">
    <source>
        <dbReference type="ARBA" id="ARBA00004123"/>
    </source>
</evidence>